<dbReference type="BioCyc" id="MetaCyc:MONOMER18C3-52"/>
<dbReference type="InterPro" id="IPR029063">
    <property type="entry name" value="SAM-dependent_MTases_sf"/>
</dbReference>
<dbReference type="SUPFAM" id="SSF53335">
    <property type="entry name" value="S-adenosyl-L-methionine-dependent methyltransferases"/>
    <property type="match status" value="1"/>
</dbReference>
<reference evidence="9" key="4">
    <citation type="submission" date="2025-04" db="UniProtKB">
        <authorList>
            <consortium name="RefSeq"/>
        </authorList>
    </citation>
    <scope>IDENTIFICATION</scope>
</reference>
<evidence type="ECO:0000256" key="3">
    <source>
        <dbReference type="ARBA" id="ARBA00022679"/>
    </source>
</evidence>
<reference evidence="6 9" key="1">
    <citation type="journal article" date="2007" name="Science">
        <title>Methyl salicylate is a critical mobile signal for plant systemic acquired resistance.</title>
        <authorList>
            <person name="Park S.W."/>
            <person name="Kaimoyo E."/>
            <person name="Kumar D."/>
            <person name="Mosher S."/>
            <person name="Klessig D.F."/>
        </authorList>
    </citation>
    <scope>NUCLEOTIDE SEQUENCE</scope>
</reference>
<organism evidence="6">
    <name type="scientific">Nicotiana tabacum</name>
    <name type="common">Common tobacco</name>
    <dbReference type="NCBI Taxonomy" id="4097"/>
    <lineage>
        <taxon>Eukaryota</taxon>
        <taxon>Viridiplantae</taxon>
        <taxon>Streptophyta</taxon>
        <taxon>Embryophyta</taxon>
        <taxon>Tracheophyta</taxon>
        <taxon>Spermatophyta</taxon>
        <taxon>Magnoliopsida</taxon>
        <taxon>eudicotyledons</taxon>
        <taxon>Gunneridae</taxon>
        <taxon>Pentapetalae</taxon>
        <taxon>asterids</taxon>
        <taxon>lamiids</taxon>
        <taxon>Solanales</taxon>
        <taxon>Solanaceae</taxon>
        <taxon>Nicotianoideae</taxon>
        <taxon>Nicotianeae</taxon>
        <taxon>Nicotiana</taxon>
    </lineage>
</organism>
<keyword evidence="3 6" id="KW-0808">Transferase</keyword>
<dbReference type="InterPro" id="IPR042086">
    <property type="entry name" value="MeTrfase_capping"/>
</dbReference>
<dbReference type="Pfam" id="PF03492">
    <property type="entry name" value="Methyltransf_7"/>
    <property type="match status" value="1"/>
</dbReference>
<evidence type="ECO:0000313" key="8">
    <source>
        <dbReference type="Proteomes" id="UP000790787"/>
    </source>
</evidence>
<dbReference type="InterPro" id="IPR005299">
    <property type="entry name" value="MeTrfase_7"/>
</dbReference>
<dbReference type="EMBL" id="FJ015052">
    <property type="protein sequence ID" value="ACH88356.1"/>
    <property type="molecule type" value="mRNA"/>
</dbReference>
<dbReference type="Gene3D" id="1.10.1200.270">
    <property type="entry name" value="Methyltransferase, alpha-helical capping domain"/>
    <property type="match status" value="1"/>
</dbReference>
<dbReference type="GO" id="GO:0008168">
    <property type="term" value="F:methyltransferase activity"/>
    <property type="evidence" value="ECO:0007669"/>
    <property type="project" value="UniProtKB-KW"/>
</dbReference>
<dbReference type="KEGG" id="nta:107791908"/>
<accession>B5TVE1</accession>
<dbReference type="PANTHER" id="PTHR31009">
    <property type="entry name" value="S-ADENOSYL-L-METHIONINE:CARBOXYL METHYLTRANSFERASE FAMILY PROTEIN"/>
    <property type="match status" value="1"/>
</dbReference>
<protein>
    <submittedName>
        <fullName evidence="6">S-adenosyl-L-methionine:salicylic acid carboxyl methyltransferase 1</fullName>
    </submittedName>
    <submittedName>
        <fullName evidence="9">Salicylate carboxymethyltransferase-like</fullName>
    </submittedName>
</protein>
<dbReference type="RefSeq" id="NP_001312457.1">
    <property type="nucleotide sequence ID" value="NM_001325528.1"/>
</dbReference>
<name>B5TVE1_TOBAC</name>
<reference evidence="6" key="2">
    <citation type="submission" date="2008-08" db="EMBL/GenBank/DDBJ databases">
        <authorList>
            <person name="Park S.-W."/>
            <person name="Kaimoyo E."/>
            <person name="Kumar D."/>
            <person name="Mosher S."/>
            <person name="Klessig D.F."/>
        </authorList>
    </citation>
    <scope>NUCLEOTIDE SEQUENCE</scope>
</reference>
<keyword evidence="2 6" id="KW-0489">Methyltransferase</keyword>
<evidence type="ECO:0000256" key="4">
    <source>
        <dbReference type="ARBA" id="ARBA00022723"/>
    </source>
</evidence>
<keyword evidence="5" id="KW-0460">Magnesium</keyword>
<reference evidence="7" key="3">
    <citation type="journal article" date="2014" name="Nat. Commun.">
        <title>The tobacco genome sequence and its comparison with those of tomato and potato.</title>
        <authorList>
            <person name="Sierro N."/>
            <person name="Battey J.N."/>
            <person name="Ouadi S."/>
            <person name="Bakaher N."/>
            <person name="Bovet L."/>
            <person name="Willig A."/>
            <person name="Goepfert S."/>
            <person name="Peitsch M.C."/>
            <person name="Ivanov N.V."/>
        </authorList>
    </citation>
    <scope>NUCLEOTIDE SEQUENCE [LARGE SCALE GENOMIC DNA]</scope>
    <source>
        <strain evidence="7">cv. TN90</strain>
    </source>
</reference>
<dbReference type="GO" id="GO:0046872">
    <property type="term" value="F:metal ion binding"/>
    <property type="evidence" value="ECO:0007669"/>
    <property type="project" value="UniProtKB-KW"/>
</dbReference>
<evidence type="ECO:0000313" key="9">
    <source>
        <dbReference type="RefSeq" id="NP_001312457.1"/>
    </source>
</evidence>
<evidence type="ECO:0000313" key="7">
    <source>
        <dbReference type="Proteomes" id="UP000084051"/>
    </source>
</evidence>
<dbReference type="Gene3D" id="3.40.50.150">
    <property type="entry name" value="Vaccinia Virus protein VP39"/>
    <property type="match status" value="1"/>
</dbReference>
<evidence type="ECO:0000313" key="6">
    <source>
        <dbReference type="EMBL" id="ACH88356.1"/>
    </source>
</evidence>
<keyword evidence="8" id="KW-1185">Reference proteome</keyword>
<evidence type="ECO:0000256" key="2">
    <source>
        <dbReference type="ARBA" id="ARBA00022603"/>
    </source>
</evidence>
<gene>
    <name evidence="6 9" type="primary">SAMT1</name>
    <name evidence="9" type="synonym">LOC107791908</name>
</gene>
<dbReference type="Proteomes" id="UP000790787">
    <property type="component" value="Unplaced"/>
</dbReference>
<dbReference type="OrthoDB" id="1286149at2759"/>
<evidence type="ECO:0000256" key="5">
    <source>
        <dbReference type="ARBA" id="ARBA00022842"/>
    </source>
</evidence>
<dbReference type="AlphaFoldDB" id="B5TVE1"/>
<proteinExistence type="evidence at transcript level"/>
<sequence length="358" mass="40072">MEVAKILHMNGGIGDTSYAKNSKLQQKVILMTKPILEEAISALYRSLSPETICIAELGCSSGPNTLLVVTQLISAIREECKSNGQQQSPEFQIYLNDLPGNDFNTIFRSLPEFHEDLRRQNMGDDGIFDPNCFVAGVAGSFYNRLFPSKSLHFVHSSYSLHWLSKVPVGIENNKGNIHVASTSPLDVIEAYCEQYERDFVNFLKLRSIELVKGGRMVLTVMGRKNEDRFSKASCFLLEPMVRALNGLIAEGSIEEEKVVAFNTPIYCPSPAEVKFIIEKEGSFTIDVLNTSEIHMDSSDEYNVTQCMRAFIEPLLVSHFGDELNMDQVFHKCREIFVSGIAKEKTTCTNVVVSLTKTN</sequence>
<keyword evidence="4" id="KW-0479">Metal-binding</keyword>
<evidence type="ECO:0000256" key="1">
    <source>
        <dbReference type="ARBA" id="ARBA00007967"/>
    </source>
</evidence>
<comment type="similarity">
    <text evidence="1">Belongs to the methyltransferase superfamily. Type-7 methyltransferase family.</text>
</comment>
<dbReference type="GeneID" id="107791908"/>
<dbReference type="GO" id="GO:0032259">
    <property type="term" value="P:methylation"/>
    <property type="evidence" value="ECO:0007669"/>
    <property type="project" value="UniProtKB-KW"/>
</dbReference>